<keyword evidence="3" id="KW-1185">Reference proteome</keyword>
<dbReference type="EMBL" id="JAGINU010000001">
    <property type="protein sequence ID" value="MBP2368667.1"/>
    <property type="molecule type" value="Genomic_DNA"/>
</dbReference>
<organism evidence="2 3">
    <name type="scientific">Pseudonocardia parietis</name>
    <dbReference type="NCBI Taxonomy" id="570936"/>
    <lineage>
        <taxon>Bacteria</taxon>
        <taxon>Bacillati</taxon>
        <taxon>Actinomycetota</taxon>
        <taxon>Actinomycetes</taxon>
        <taxon>Pseudonocardiales</taxon>
        <taxon>Pseudonocardiaceae</taxon>
        <taxon>Pseudonocardia</taxon>
    </lineage>
</organism>
<name>A0ABS4VXK1_9PSEU</name>
<protein>
    <submittedName>
        <fullName evidence="2">Uncharacterized protein</fullName>
    </submittedName>
</protein>
<comment type="caution">
    <text evidence="2">The sequence shown here is derived from an EMBL/GenBank/DDBJ whole genome shotgun (WGS) entry which is preliminary data.</text>
</comment>
<evidence type="ECO:0000256" key="1">
    <source>
        <dbReference type="SAM" id="MobiDB-lite"/>
    </source>
</evidence>
<feature type="region of interest" description="Disordered" evidence="1">
    <location>
        <begin position="1"/>
        <end position="20"/>
    </location>
</feature>
<proteinExistence type="predicted"/>
<reference evidence="2 3" key="1">
    <citation type="submission" date="2021-03" db="EMBL/GenBank/DDBJ databases">
        <title>Sequencing the genomes of 1000 actinobacteria strains.</title>
        <authorList>
            <person name="Klenk H.-P."/>
        </authorList>
    </citation>
    <scope>NUCLEOTIDE SEQUENCE [LARGE SCALE GENOMIC DNA]</scope>
    <source>
        <strain evidence="2 3">DSM 45256</strain>
    </source>
</reference>
<sequence length="100" mass="10088">MGVAQSSSSQKDDESLLPLGSVEADGEVDVLLGSVELLRSVEVLSSGASDELGVLVAEGSELLLGVSESSEAPESVCGEELLEVETCSATAQPPYSGSST</sequence>
<evidence type="ECO:0000313" key="2">
    <source>
        <dbReference type="EMBL" id="MBP2368667.1"/>
    </source>
</evidence>
<accession>A0ABS4VXK1</accession>
<gene>
    <name evidence="2" type="ORF">JOF36_004363</name>
</gene>
<dbReference type="Proteomes" id="UP001519295">
    <property type="component" value="Unassembled WGS sequence"/>
</dbReference>
<dbReference type="RefSeq" id="WP_210030152.1">
    <property type="nucleotide sequence ID" value="NZ_JAGINU010000001.1"/>
</dbReference>
<evidence type="ECO:0000313" key="3">
    <source>
        <dbReference type="Proteomes" id="UP001519295"/>
    </source>
</evidence>